<dbReference type="PANTHER" id="PTHR33710">
    <property type="entry name" value="BNAC02G09200D PROTEIN"/>
    <property type="match status" value="1"/>
</dbReference>
<dbReference type="SUPFAM" id="SSF56219">
    <property type="entry name" value="DNase I-like"/>
    <property type="match status" value="1"/>
</dbReference>
<dbReference type="AlphaFoldDB" id="A0A1U8MWE5"/>
<evidence type="ECO:0000313" key="2">
    <source>
        <dbReference type="RefSeq" id="XP_016731162.1"/>
    </source>
</evidence>
<organism evidence="1 2">
    <name type="scientific">Gossypium hirsutum</name>
    <name type="common">Upland cotton</name>
    <name type="synonym">Gossypium mexicanum</name>
    <dbReference type="NCBI Taxonomy" id="3635"/>
    <lineage>
        <taxon>Eukaryota</taxon>
        <taxon>Viridiplantae</taxon>
        <taxon>Streptophyta</taxon>
        <taxon>Embryophyta</taxon>
        <taxon>Tracheophyta</taxon>
        <taxon>Spermatophyta</taxon>
        <taxon>Magnoliopsida</taxon>
        <taxon>eudicotyledons</taxon>
        <taxon>Gunneridae</taxon>
        <taxon>Pentapetalae</taxon>
        <taxon>rosids</taxon>
        <taxon>malvids</taxon>
        <taxon>Malvales</taxon>
        <taxon>Malvaceae</taxon>
        <taxon>Malvoideae</taxon>
        <taxon>Gossypium</taxon>
    </lineage>
</organism>
<dbReference type="KEGG" id="ghi:107942031"/>
<gene>
    <name evidence="2" type="primary">LOC107942031</name>
</gene>
<dbReference type="STRING" id="3635.A0A1U8MWE5"/>
<sequence length="216" mass="25645">MRSVKEDWIVGGEFNAIINDTEKGGRRKSRATIKDVRDVLEELALVVLKIDRGWFTWVNNCQGNKLVNERLDRVLMSANGNNKFPFLLTNVIRQANSDHDVVAREMEAKDIIKKAWCNEDINIIDKMEKVWEELGPWQHERYRKMVNKIKIPTMRMEKLIDGPYAESNADSLKVVRLKLGYLYDKEESYWAQRYRIRWLKEGDRNTRFFHVRATQR</sequence>
<protein>
    <recommendedName>
        <fullName evidence="3">Reverse transcriptase</fullName>
    </recommendedName>
</protein>
<evidence type="ECO:0000313" key="1">
    <source>
        <dbReference type="Proteomes" id="UP000818029"/>
    </source>
</evidence>
<keyword evidence="1" id="KW-1185">Reference proteome</keyword>
<dbReference type="PANTHER" id="PTHR33710:SF64">
    <property type="entry name" value="ENDONUCLEASE_EXONUCLEASE_PHOSPHATASE DOMAIN-CONTAINING PROTEIN"/>
    <property type="match status" value="1"/>
</dbReference>
<dbReference type="OrthoDB" id="1113909at2759"/>
<reference evidence="2" key="2">
    <citation type="submission" date="2025-08" db="UniProtKB">
        <authorList>
            <consortium name="RefSeq"/>
        </authorList>
    </citation>
    <scope>IDENTIFICATION</scope>
</reference>
<dbReference type="RefSeq" id="XP_016731162.1">
    <property type="nucleotide sequence ID" value="XM_016875673.1"/>
</dbReference>
<dbReference type="Proteomes" id="UP000818029">
    <property type="component" value="Chromosome D12"/>
</dbReference>
<name>A0A1U8MWE5_GOSHI</name>
<reference evidence="1" key="1">
    <citation type="journal article" date="2020" name="Nat. Genet.">
        <title>Genomic diversifications of five Gossypium allopolyploid species and their impact on cotton improvement.</title>
        <authorList>
            <person name="Chen Z.J."/>
            <person name="Sreedasyam A."/>
            <person name="Ando A."/>
            <person name="Song Q."/>
            <person name="De Santiago L.M."/>
            <person name="Hulse-Kemp A.M."/>
            <person name="Ding M."/>
            <person name="Ye W."/>
            <person name="Kirkbride R.C."/>
            <person name="Jenkins J."/>
            <person name="Plott C."/>
            <person name="Lovell J."/>
            <person name="Lin Y.M."/>
            <person name="Vaughn R."/>
            <person name="Liu B."/>
            <person name="Simpson S."/>
            <person name="Scheffler B.E."/>
            <person name="Wen L."/>
            <person name="Saski C.A."/>
            <person name="Grover C.E."/>
            <person name="Hu G."/>
            <person name="Conover J.L."/>
            <person name="Carlson J.W."/>
            <person name="Shu S."/>
            <person name="Boston L.B."/>
            <person name="Williams M."/>
            <person name="Peterson D.G."/>
            <person name="McGee K."/>
            <person name="Jones D.C."/>
            <person name="Wendel J.F."/>
            <person name="Stelly D.M."/>
            <person name="Grimwood J."/>
            <person name="Schmutz J."/>
        </authorList>
    </citation>
    <scope>NUCLEOTIDE SEQUENCE [LARGE SCALE GENOMIC DNA]</scope>
    <source>
        <strain evidence="1">cv. TM-1</strain>
    </source>
</reference>
<accession>A0A1U8MWE5</accession>
<dbReference type="Gene3D" id="3.60.10.10">
    <property type="entry name" value="Endonuclease/exonuclease/phosphatase"/>
    <property type="match status" value="1"/>
</dbReference>
<dbReference type="GeneID" id="107942031"/>
<proteinExistence type="predicted"/>
<dbReference type="InterPro" id="IPR036691">
    <property type="entry name" value="Endo/exonu/phosph_ase_sf"/>
</dbReference>
<evidence type="ECO:0008006" key="3">
    <source>
        <dbReference type="Google" id="ProtNLM"/>
    </source>
</evidence>
<dbReference type="PaxDb" id="3635-A0A1U8MWE5"/>